<evidence type="ECO:0000313" key="3">
    <source>
        <dbReference type="EMBL" id="OAQ83393.1"/>
    </source>
</evidence>
<dbReference type="GO" id="GO:0006508">
    <property type="term" value="P:proteolysis"/>
    <property type="evidence" value="ECO:0007669"/>
    <property type="project" value="InterPro"/>
</dbReference>
<name>A0A179HJK2_PURLI</name>
<evidence type="ECO:0000259" key="2">
    <source>
        <dbReference type="Pfam" id="PF00326"/>
    </source>
</evidence>
<dbReference type="PROSITE" id="PS51257">
    <property type="entry name" value="PROKAR_LIPOPROTEIN"/>
    <property type="match status" value="1"/>
</dbReference>
<evidence type="ECO:0000313" key="7">
    <source>
        <dbReference type="Proteomes" id="UP000245956"/>
    </source>
</evidence>
<dbReference type="Proteomes" id="UP000078340">
    <property type="component" value="Unassembled WGS sequence"/>
</dbReference>
<dbReference type="PANTHER" id="PTHR42972">
    <property type="entry name" value="TOL-PAL SYSTEM PROTEIN TOLB"/>
    <property type="match status" value="1"/>
</dbReference>
<dbReference type="InterPro" id="IPR001375">
    <property type="entry name" value="Peptidase_S9_cat"/>
</dbReference>
<dbReference type="Proteomes" id="UP000078240">
    <property type="component" value="Unassembled WGS sequence"/>
</dbReference>
<dbReference type="SUPFAM" id="SSF53474">
    <property type="entry name" value="alpha/beta-Hydrolases"/>
    <property type="match status" value="1"/>
</dbReference>
<dbReference type="Proteomes" id="UP000245956">
    <property type="component" value="Unassembled WGS sequence"/>
</dbReference>
<dbReference type="InterPro" id="IPR029058">
    <property type="entry name" value="AB_hydrolase_fold"/>
</dbReference>
<dbReference type="GeneID" id="28886463"/>
<keyword evidence="1" id="KW-0732">Signal</keyword>
<reference evidence="4 6" key="3">
    <citation type="submission" date="2016-02" db="EMBL/GenBank/DDBJ databases">
        <title>Biosynthesis of antibiotic leucinostatins and their inhibition on Phytophthora in bio-control Purpureocillium lilacinum.</title>
        <authorList>
            <person name="Wang G."/>
            <person name="Liu Z."/>
            <person name="Lin R."/>
            <person name="Li E."/>
            <person name="Mao Z."/>
            <person name="Ling J."/>
            <person name="Yin W."/>
            <person name="Xie B."/>
        </authorList>
    </citation>
    <scope>NUCLEOTIDE SEQUENCE [LARGE SCALE GENOMIC DNA]</scope>
    <source>
        <strain evidence="3">PLBJ-1</strain>
        <strain evidence="4">PLFJ-1</strain>
    </source>
</reference>
<evidence type="ECO:0000313" key="5">
    <source>
        <dbReference type="EMBL" id="PWI65797.1"/>
    </source>
</evidence>
<sequence length="339" mass="36383">MTRRHVVALLLSLTAPQALAACLGAYNVDPSSVSVSGLSSGGFMAAQLGVAYSDVFKTGFGVFAGGPYDCARNQPFTMCLSNQTSAIDSPTANMKVWSGKEIAPVKNLKSRRIFMQVGTADLTVGVNPMQQLRAQLSAFDDPAKVSFVVSDGAAHVFPTDFDGAGDNPCGESSSPWISNCHYDGAGAVLGWMYGKLKARNERSLTGTTVPFDQTGKYGTLGMDSTGYLYVPAACRHGSEVCKLHVALHGCQQSHSQIGSKFMDNTGYKKWADTNNIIVLFPQTKIDNSLHVIWNGLSLPNQNACWDWVGWYGANTDQRGGTEMTAIVNQVRTIVRGFKG</sequence>
<evidence type="ECO:0000313" key="6">
    <source>
        <dbReference type="Proteomes" id="UP000078340"/>
    </source>
</evidence>
<protein>
    <submittedName>
        <fullName evidence="4">Polyhydroxybutyrate depolymerase</fullName>
    </submittedName>
</protein>
<dbReference type="GO" id="GO:0008236">
    <property type="term" value="F:serine-type peptidase activity"/>
    <property type="evidence" value="ECO:0007669"/>
    <property type="project" value="InterPro"/>
</dbReference>
<comment type="caution">
    <text evidence="4">The sequence shown here is derived from an EMBL/GenBank/DDBJ whole genome shotgun (WGS) entry which is preliminary data.</text>
</comment>
<gene>
    <name evidence="5" type="ORF">PCL_06768</name>
    <name evidence="3" type="ORF">VFPBJ_02161</name>
    <name evidence="4" type="ORF">VFPFJ_04333</name>
</gene>
<dbReference type="EMBL" id="LCWV01000030">
    <property type="protein sequence ID" value="PWI65797.1"/>
    <property type="molecule type" value="Genomic_DNA"/>
</dbReference>
<dbReference type="KEGG" id="plj:28886463"/>
<dbReference type="AlphaFoldDB" id="A0A179HJK2"/>
<feature type="chain" id="PRO_5010456039" evidence="1">
    <location>
        <begin position="21"/>
        <end position="339"/>
    </location>
</feature>
<accession>A0A179HJK2</accession>
<evidence type="ECO:0000256" key="1">
    <source>
        <dbReference type="SAM" id="SignalP"/>
    </source>
</evidence>
<proteinExistence type="predicted"/>
<dbReference type="EMBL" id="LSBH01000002">
    <property type="protein sequence ID" value="OAQ83393.1"/>
    <property type="molecule type" value="Genomic_DNA"/>
</dbReference>
<organism evidence="4 6">
    <name type="scientific">Purpureocillium lilacinum</name>
    <name type="common">Paecilomyces lilacinus</name>
    <dbReference type="NCBI Taxonomy" id="33203"/>
    <lineage>
        <taxon>Eukaryota</taxon>
        <taxon>Fungi</taxon>
        <taxon>Dikarya</taxon>
        <taxon>Ascomycota</taxon>
        <taxon>Pezizomycotina</taxon>
        <taxon>Sordariomycetes</taxon>
        <taxon>Hypocreomycetidae</taxon>
        <taxon>Hypocreales</taxon>
        <taxon>Ophiocordycipitaceae</taxon>
        <taxon>Purpureocillium</taxon>
    </lineage>
</organism>
<dbReference type="OMA" id="YMAGQFQ"/>
<dbReference type="RefSeq" id="XP_018178893.1">
    <property type="nucleotide sequence ID" value="XM_018321414.1"/>
</dbReference>
<evidence type="ECO:0000313" key="4">
    <source>
        <dbReference type="EMBL" id="OAQ90174.1"/>
    </source>
</evidence>
<dbReference type="Gene3D" id="3.40.50.1820">
    <property type="entry name" value="alpha/beta hydrolase"/>
    <property type="match status" value="2"/>
</dbReference>
<dbReference type="STRING" id="33203.A0A179HJK2"/>
<feature type="domain" description="Peptidase S9 prolyl oligopeptidase catalytic" evidence="2">
    <location>
        <begin position="26"/>
        <end position="158"/>
    </location>
</feature>
<feature type="signal peptide" evidence="1">
    <location>
        <begin position="1"/>
        <end position="20"/>
    </location>
</feature>
<reference evidence="5" key="1">
    <citation type="submission" date="2015-05" db="EMBL/GenBank/DDBJ databases">
        <authorList>
            <person name="Wang D.B."/>
            <person name="Wang M."/>
        </authorList>
    </citation>
    <scope>NUCLEOTIDE SEQUENCE</scope>
    <source>
        <strain evidence="5">36-1</strain>
    </source>
</reference>
<dbReference type="EMBL" id="LSBI01000004">
    <property type="protein sequence ID" value="OAQ90174.1"/>
    <property type="molecule type" value="Genomic_DNA"/>
</dbReference>
<reference evidence="5 7" key="2">
    <citation type="journal article" date="2016" name="Front. Microbiol.">
        <title>Genome and transcriptome sequences reveal the specific parasitism of the nematophagous Purpureocillium lilacinum 36-1.</title>
        <authorList>
            <person name="Xie J."/>
            <person name="Li S."/>
            <person name="Mo C."/>
            <person name="Xiao X."/>
            <person name="Peng D."/>
            <person name="Wang G."/>
            <person name="Xiao Y."/>
        </authorList>
    </citation>
    <scope>NUCLEOTIDE SEQUENCE [LARGE SCALE GENOMIC DNA]</scope>
    <source>
        <strain evidence="5 7">36-1</strain>
    </source>
</reference>
<dbReference type="Pfam" id="PF00326">
    <property type="entry name" value="Peptidase_S9"/>
    <property type="match status" value="1"/>
</dbReference>
<dbReference type="PANTHER" id="PTHR42972:SF8">
    <property type="entry name" value="POLYHYDROXYBUTYRATE DEPOLYMERASE"/>
    <property type="match status" value="1"/>
</dbReference>